<evidence type="ECO:0000313" key="2">
    <source>
        <dbReference type="EMBL" id="MBX54278.1"/>
    </source>
</evidence>
<organism evidence="2">
    <name type="scientific">Rhizophora mucronata</name>
    <name type="common">Asiatic mangrove</name>
    <dbReference type="NCBI Taxonomy" id="61149"/>
    <lineage>
        <taxon>Eukaryota</taxon>
        <taxon>Viridiplantae</taxon>
        <taxon>Streptophyta</taxon>
        <taxon>Embryophyta</taxon>
        <taxon>Tracheophyta</taxon>
        <taxon>Spermatophyta</taxon>
        <taxon>Magnoliopsida</taxon>
        <taxon>eudicotyledons</taxon>
        <taxon>Gunneridae</taxon>
        <taxon>Pentapetalae</taxon>
        <taxon>rosids</taxon>
        <taxon>fabids</taxon>
        <taxon>Malpighiales</taxon>
        <taxon>Rhizophoraceae</taxon>
        <taxon>Rhizophora</taxon>
    </lineage>
</organism>
<evidence type="ECO:0000256" key="1">
    <source>
        <dbReference type="SAM" id="Phobius"/>
    </source>
</evidence>
<dbReference type="EMBL" id="GGEC01073794">
    <property type="protein sequence ID" value="MBX54278.1"/>
    <property type="molecule type" value="Transcribed_RNA"/>
</dbReference>
<reference evidence="2" key="1">
    <citation type="submission" date="2018-02" db="EMBL/GenBank/DDBJ databases">
        <title>Rhizophora mucronata_Transcriptome.</title>
        <authorList>
            <person name="Meera S.P."/>
            <person name="Sreeshan A."/>
            <person name="Augustine A."/>
        </authorList>
    </citation>
    <scope>NUCLEOTIDE SEQUENCE</scope>
    <source>
        <tissue evidence="2">Leaf</tissue>
    </source>
</reference>
<feature type="transmembrane region" description="Helical" evidence="1">
    <location>
        <begin position="6"/>
        <end position="30"/>
    </location>
</feature>
<dbReference type="AlphaFoldDB" id="A0A2P2PHL8"/>
<accession>A0A2P2PHL8</accession>
<keyword evidence="1" id="KW-0812">Transmembrane</keyword>
<proteinExistence type="predicted"/>
<keyword evidence="1" id="KW-0472">Membrane</keyword>
<protein>
    <submittedName>
        <fullName evidence="2">Uncharacterized protein</fullName>
    </submittedName>
</protein>
<name>A0A2P2PHL8_RHIMU</name>
<sequence length="33" mass="3912">MHFTSPFFLSFFCFSGFGCFFCSLTCFLLYSEF</sequence>
<keyword evidence="1" id="KW-1133">Transmembrane helix</keyword>